<reference evidence="13 14" key="1">
    <citation type="submission" date="2024-02" db="EMBL/GenBank/DDBJ databases">
        <title>Roseibium algae sp. nov., isolated from marine alga (Grateloupia sp.), showing potential in myo-inositol conversion.</title>
        <authorList>
            <person name="Wang Y."/>
        </authorList>
    </citation>
    <scope>NUCLEOTIDE SEQUENCE [LARGE SCALE GENOMIC DNA]</scope>
    <source>
        <strain evidence="13 14">H3510</strain>
    </source>
</reference>
<feature type="transmembrane region" description="Helical" evidence="12">
    <location>
        <begin position="296"/>
        <end position="321"/>
    </location>
</feature>
<keyword evidence="8" id="KW-0249">Electron transport</keyword>
<evidence type="ECO:0000256" key="10">
    <source>
        <dbReference type="ARBA" id="ARBA00023004"/>
    </source>
</evidence>
<dbReference type="PANTHER" id="PTHR43141:SF5">
    <property type="entry name" value="CYTOCHROME BD-I UBIQUINOL OXIDASE SUBUNIT 2"/>
    <property type="match status" value="1"/>
</dbReference>
<dbReference type="PIRSF" id="PIRSF000267">
    <property type="entry name" value="Cyt_oxidse_sub2"/>
    <property type="match status" value="1"/>
</dbReference>
<dbReference type="InterPro" id="IPR003317">
    <property type="entry name" value="Cyt-d_oxidase_su2"/>
</dbReference>
<organism evidence="13 14">
    <name type="scientific">Roseibium algae</name>
    <dbReference type="NCBI Taxonomy" id="3123038"/>
    <lineage>
        <taxon>Bacteria</taxon>
        <taxon>Pseudomonadati</taxon>
        <taxon>Pseudomonadota</taxon>
        <taxon>Alphaproteobacteria</taxon>
        <taxon>Hyphomicrobiales</taxon>
        <taxon>Stappiaceae</taxon>
        <taxon>Roseibium</taxon>
    </lineage>
</organism>
<keyword evidence="4" id="KW-1003">Cell membrane</keyword>
<dbReference type="RefSeq" id="WP_340273776.1">
    <property type="nucleotide sequence ID" value="NZ_JBAKIA010000004.1"/>
</dbReference>
<comment type="subcellular location">
    <subcellularLocation>
        <location evidence="1">Cell membrane</location>
        <topology evidence="1">Multi-pass membrane protein</topology>
    </subcellularLocation>
</comment>
<evidence type="ECO:0000256" key="12">
    <source>
        <dbReference type="SAM" id="Phobius"/>
    </source>
</evidence>
<protein>
    <submittedName>
        <fullName evidence="13">Cytochrome d ubiquinol oxidase subunit II</fullName>
    </submittedName>
</protein>
<feature type="transmembrane region" description="Helical" evidence="12">
    <location>
        <begin position="169"/>
        <end position="187"/>
    </location>
</feature>
<dbReference type="NCBIfam" id="TIGR00203">
    <property type="entry name" value="cydB"/>
    <property type="match status" value="1"/>
</dbReference>
<evidence type="ECO:0000256" key="4">
    <source>
        <dbReference type="ARBA" id="ARBA00022475"/>
    </source>
</evidence>
<evidence type="ECO:0000256" key="1">
    <source>
        <dbReference type="ARBA" id="ARBA00004651"/>
    </source>
</evidence>
<evidence type="ECO:0000256" key="11">
    <source>
        <dbReference type="ARBA" id="ARBA00023136"/>
    </source>
</evidence>
<evidence type="ECO:0000256" key="2">
    <source>
        <dbReference type="ARBA" id="ARBA00007543"/>
    </source>
</evidence>
<feature type="transmembrane region" description="Helical" evidence="12">
    <location>
        <begin position="53"/>
        <end position="77"/>
    </location>
</feature>
<keyword evidence="9 12" id="KW-1133">Transmembrane helix</keyword>
<keyword evidence="3" id="KW-0813">Transport</keyword>
<feature type="transmembrane region" description="Helical" evidence="12">
    <location>
        <begin position="83"/>
        <end position="105"/>
    </location>
</feature>
<dbReference type="Proteomes" id="UP001385499">
    <property type="component" value="Unassembled WGS sequence"/>
</dbReference>
<dbReference type="Pfam" id="PF02322">
    <property type="entry name" value="Cyt_bd_oxida_II"/>
    <property type="match status" value="1"/>
</dbReference>
<evidence type="ECO:0000256" key="5">
    <source>
        <dbReference type="ARBA" id="ARBA00022617"/>
    </source>
</evidence>
<proteinExistence type="inferred from homology"/>
<feature type="transmembrane region" description="Helical" evidence="12">
    <location>
        <begin position="341"/>
        <end position="365"/>
    </location>
</feature>
<evidence type="ECO:0000313" key="14">
    <source>
        <dbReference type="Proteomes" id="UP001385499"/>
    </source>
</evidence>
<keyword evidence="14" id="KW-1185">Reference proteome</keyword>
<keyword evidence="11 12" id="KW-0472">Membrane</keyword>
<evidence type="ECO:0000256" key="8">
    <source>
        <dbReference type="ARBA" id="ARBA00022982"/>
    </source>
</evidence>
<evidence type="ECO:0000256" key="9">
    <source>
        <dbReference type="ARBA" id="ARBA00022989"/>
    </source>
</evidence>
<feature type="transmembrane region" description="Helical" evidence="12">
    <location>
        <begin position="14"/>
        <end position="41"/>
    </location>
</feature>
<dbReference type="EMBL" id="JBAKIA010000004">
    <property type="protein sequence ID" value="MEJ8474067.1"/>
    <property type="molecule type" value="Genomic_DNA"/>
</dbReference>
<evidence type="ECO:0000256" key="6">
    <source>
        <dbReference type="ARBA" id="ARBA00022692"/>
    </source>
</evidence>
<comment type="caution">
    <text evidence="13">The sequence shown here is derived from an EMBL/GenBank/DDBJ whole genome shotgun (WGS) entry which is preliminary data.</text>
</comment>
<comment type="similarity">
    <text evidence="2">Belongs to the cytochrome ubiquinol oxidase subunit 2 family.</text>
</comment>
<gene>
    <name evidence="13" type="primary">cydB</name>
    <name evidence="13" type="ORF">V6575_08195</name>
</gene>
<keyword evidence="5" id="KW-0349">Heme</keyword>
<feature type="transmembrane region" description="Helical" evidence="12">
    <location>
        <begin position="208"/>
        <end position="228"/>
    </location>
</feature>
<keyword evidence="10" id="KW-0408">Iron</keyword>
<evidence type="ECO:0000256" key="3">
    <source>
        <dbReference type="ARBA" id="ARBA00022448"/>
    </source>
</evidence>
<feature type="transmembrane region" description="Helical" evidence="12">
    <location>
        <begin position="126"/>
        <end position="149"/>
    </location>
</feature>
<evidence type="ECO:0000256" key="7">
    <source>
        <dbReference type="ARBA" id="ARBA00022723"/>
    </source>
</evidence>
<accession>A0ABU8TIT3</accession>
<sequence length="385" mass="42132">MILHELIDYSTLKLIWWALLGIILIGFAVTDGFDMGVGALLPFVAETDVERRVAINTIGATWEGNQVWFILGGGAIFAAWPPLYAISFSGFYLAMFIVLAAMILRPVAFKYRSKHPDPSWRSRWDWALFTGSFVPALVFGVAVGNVLLGVPFSLDQDLRMTYHGSFFDLFSPFALLCGLLSVSMLVMHGGAWLGMRAGGIVATRGRRYGSFAAVAALVLFALGGWLIANGFVEGYRITSEIDPNMQANPLAKQAVIEGGAWMTNYASYPWMMIAPALGFLGAFGALIGLQTRFEGLTFLCSKASVFGIISTVGLSMFPFLLPSSVQPEASLTVWDAPSSHATLFNMLVATAIFLPLILVYTAWVYKVLWGKIDEETIERDHDTAY</sequence>
<keyword evidence="6 12" id="KW-0812">Transmembrane</keyword>
<name>A0ABU8TIT3_9HYPH</name>
<keyword evidence="7" id="KW-0479">Metal-binding</keyword>
<evidence type="ECO:0000313" key="13">
    <source>
        <dbReference type="EMBL" id="MEJ8474067.1"/>
    </source>
</evidence>
<feature type="transmembrane region" description="Helical" evidence="12">
    <location>
        <begin position="268"/>
        <end position="289"/>
    </location>
</feature>
<dbReference type="PANTHER" id="PTHR43141">
    <property type="entry name" value="CYTOCHROME BD2 SUBUNIT II"/>
    <property type="match status" value="1"/>
</dbReference>